<dbReference type="SUPFAM" id="SSF54909">
    <property type="entry name" value="Dimeric alpha+beta barrel"/>
    <property type="match status" value="1"/>
</dbReference>
<accession>A0A4Y7U0J5</accession>
<dbReference type="EMBL" id="QPFP01000001">
    <property type="protein sequence ID" value="TEB39781.1"/>
    <property type="molecule type" value="Genomic_DNA"/>
</dbReference>
<dbReference type="InterPro" id="IPR011008">
    <property type="entry name" value="Dimeric_a/b-barrel"/>
</dbReference>
<dbReference type="Gene3D" id="3.30.70.100">
    <property type="match status" value="2"/>
</dbReference>
<organism evidence="1 2">
    <name type="scientific">Coprinellus micaceus</name>
    <name type="common">Glistening ink-cap mushroom</name>
    <name type="synonym">Coprinus micaceus</name>
    <dbReference type="NCBI Taxonomy" id="71717"/>
    <lineage>
        <taxon>Eukaryota</taxon>
        <taxon>Fungi</taxon>
        <taxon>Dikarya</taxon>
        <taxon>Basidiomycota</taxon>
        <taxon>Agaricomycotina</taxon>
        <taxon>Agaricomycetes</taxon>
        <taxon>Agaricomycetidae</taxon>
        <taxon>Agaricales</taxon>
        <taxon>Agaricineae</taxon>
        <taxon>Psathyrellaceae</taxon>
        <taxon>Coprinellus</taxon>
    </lineage>
</organism>
<gene>
    <name evidence="1" type="ORF">FA13DRAFT_1723994</name>
</gene>
<comment type="caution">
    <text evidence="1">The sequence shown here is derived from an EMBL/GenBank/DDBJ whole genome shotgun (WGS) entry which is preliminary data.</text>
</comment>
<keyword evidence="2" id="KW-1185">Reference proteome</keyword>
<dbReference type="STRING" id="71717.A0A4Y7U0J5"/>
<evidence type="ECO:0000313" key="2">
    <source>
        <dbReference type="Proteomes" id="UP000298030"/>
    </source>
</evidence>
<evidence type="ECO:0008006" key="3">
    <source>
        <dbReference type="Google" id="ProtNLM"/>
    </source>
</evidence>
<dbReference type="OrthoDB" id="3830579at2759"/>
<protein>
    <recommendedName>
        <fullName evidence="3">ABM domain-containing protein</fullName>
    </recommendedName>
</protein>
<evidence type="ECO:0000313" key="1">
    <source>
        <dbReference type="EMBL" id="TEB39781.1"/>
    </source>
</evidence>
<dbReference type="AlphaFoldDB" id="A0A4Y7U0J5"/>
<reference evidence="1 2" key="1">
    <citation type="journal article" date="2019" name="Nat. Ecol. Evol.">
        <title>Megaphylogeny resolves global patterns of mushroom evolution.</title>
        <authorList>
            <person name="Varga T."/>
            <person name="Krizsan K."/>
            <person name="Foldi C."/>
            <person name="Dima B."/>
            <person name="Sanchez-Garcia M."/>
            <person name="Sanchez-Ramirez S."/>
            <person name="Szollosi G.J."/>
            <person name="Szarkandi J.G."/>
            <person name="Papp V."/>
            <person name="Albert L."/>
            <person name="Andreopoulos W."/>
            <person name="Angelini C."/>
            <person name="Antonin V."/>
            <person name="Barry K.W."/>
            <person name="Bougher N.L."/>
            <person name="Buchanan P."/>
            <person name="Buyck B."/>
            <person name="Bense V."/>
            <person name="Catcheside P."/>
            <person name="Chovatia M."/>
            <person name="Cooper J."/>
            <person name="Damon W."/>
            <person name="Desjardin D."/>
            <person name="Finy P."/>
            <person name="Geml J."/>
            <person name="Haridas S."/>
            <person name="Hughes K."/>
            <person name="Justo A."/>
            <person name="Karasinski D."/>
            <person name="Kautmanova I."/>
            <person name="Kiss B."/>
            <person name="Kocsube S."/>
            <person name="Kotiranta H."/>
            <person name="LaButti K.M."/>
            <person name="Lechner B.E."/>
            <person name="Liimatainen K."/>
            <person name="Lipzen A."/>
            <person name="Lukacs Z."/>
            <person name="Mihaltcheva S."/>
            <person name="Morgado L.N."/>
            <person name="Niskanen T."/>
            <person name="Noordeloos M.E."/>
            <person name="Ohm R.A."/>
            <person name="Ortiz-Santana B."/>
            <person name="Ovrebo C."/>
            <person name="Racz N."/>
            <person name="Riley R."/>
            <person name="Savchenko A."/>
            <person name="Shiryaev A."/>
            <person name="Soop K."/>
            <person name="Spirin V."/>
            <person name="Szebenyi C."/>
            <person name="Tomsovsky M."/>
            <person name="Tulloss R.E."/>
            <person name="Uehling J."/>
            <person name="Grigoriev I.V."/>
            <person name="Vagvolgyi C."/>
            <person name="Papp T."/>
            <person name="Martin F.M."/>
            <person name="Miettinen O."/>
            <person name="Hibbett D.S."/>
            <person name="Nagy L.G."/>
        </authorList>
    </citation>
    <scope>NUCLEOTIDE SEQUENCE [LARGE SCALE GENOMIC DNA]</scope>
    <source>
        <strain evidence="1 2">FP101781</strain>
    </source>
</reference>
<proteinExistence type="predicted"/>
<sequence>MPVVEIASIPASEAFLADLTLIDGPVANIVGKAEGFISAYVGLQIEDQKTAYLIVLWESLEAHQKLIGDPIYPTLISQLAPAVAGALKLQHVEFTGDVAIAFGAPVTEVAVSKLREGKSKEDVDTFMPVMVEASKVPPVAHGPCAYGEVIEEPGTFYLVLGWDSPEAHRAVTGVEGPGKEVVKKFREIVDLESMVHVKFTKVA</sequence>
<dbReference type="Proteomes" id="UP000298030">
    <property type="component" value="Unassembled WGS sequence"/>
</dbReference>
<name>A0A4Y7U0J5_COPMI</name>